<gene>
    <name evidence="1" type="ORF">PECUL_23A012476</name>
</gene>
<sequence length="114" mass="13143">MAAVSPVCHTLRTWKGMNHISPKQSLLIPLQHNKKELYIMQKQNNIGKNVPATKRIEKSAVGGVKACKPTPPLNLRHRGLFHRIILRWQQWVNPNPLPTPSHILAHMRARPRRF</sequence>
<dbReference type="EMBL" id="OW240922">
    <property type="protein sequence ID" value="CAH2321276.1"/>
    <property type="molecule type" value="Genomic_DNA"/>
</dbReference>
<accession>A0AAD1T811</accession>
<organism evidence="1 2">
    <name type="scientific">Pelobates cultripes</name>
    <name type="common">Western spadefoot toad</name>
    <dbReference type="NCBI Taxonomy" id="61616"/>
    <lineage>
        <taxon>Eukaryota</taxon>
        <taxon>Metazoa</taxon>
        <taxon>Chordata</taxon>
        <taxon>Craniata</taxon>
        <taxon>Vertebrata</taxon>
        <taxon>Euteleostomi</taxon>
        <taxon>Amphibia</taxon>
        <taxon>Batrachia</taxon>
        <taxon>Anura</taxon>
        <taxon>Pelobatoidea</taxon>
        <taxon>Pelobatidae</taxon>
        <taxon>Pelobates</taxon>
    </lineage>
</organism>
<keyword evidence="2" id="KW-1185">Reference proteome</keyword>
<name>A0AAD1T811_PELCU</name>
<evidence type="ECO:0000313" key="2">
    <source>
        <dbReference type="Proteomes" id="UP001295444"/>
    </source>
</evidence>
<evidence type="ECO:0000313" key="1">
    <source>
        <dbReference type="EMBL" id="CAH2321276.1"/>
    </source>
</evidence>
<proteinExistence type="predicted"/>
<reference evidence="1" key="1">
    <citation type="submission" date="2022-03" db="EMBL/GenBank/DDBJ databases">
        <authorList>
            <person name="Alioto T."/>
            <person name="Alioto T."/>
            <person name="Gomez Garrido J."/>
        </authorList>
    </citation>
    <scope>NUCLEOTIDE SEQUENCE</scope>
</reference>
<dbReference type="Proteomes" id="UP001295444">
    <property type="component" value="Chromosome 11"/>
</dbReference>
<dbReference type="AlphaFoldDB" id="A0AAD1T811"/>
<protein>
    <submittedName>
        <fullName evidence="1">Uncharacterized protein</fullName>
    </submittedName>
</protein>